<comment type="subcellular location">
    <subcellularLocation>
        <location evidence="1">Cell membrane</location>
        <topology evidence="1">Multi-pass membrane protein</topology>
    </subcellularLocation>
</comment>
<dbReference type="InterPro" id="IPR045861">
    <property type="entry name" value="CorA_cytoplasmic_dom"/>
</dbReference>
<accession>H0E6F4</accession>
<dbReference type="PATRIC" id="fig|1097667.3.peg.2385"/>
<dbReference type="EMBL" id="AGUD01000203">
    <property type="protein sequence ID" value="EHN10743.1"/>
    <property type="molecule type" value="Genomic_DNA"/>
</dbReference>
<keyword evidence="9 13" id="KW-0472">Membrane</keyword>
<dbReference type="CDD" id="cd12830">
    <property type="entry name" value="MtCorA-like"/>
    <property type="match status" value="1"/>
</dbReference>
<keyword evidence="3" id="KW-0813">Transport</keyword>
<evidence type="ECO:0000256" key="5">
    <source>
        <dbReference type="ARBA" id="ARBA00022692"/>
    </source>
</evidence>
<comment type="function">
    <text evidence="11">Mediates influx of magnesium ions. Alternates between open and closed states. Activated by low cytoplasmic Mg(2+) levels. Inactive when cytoplasmic Mg(2+) levels are high.</text>
</comment>
<comment type="caution">
    <text evidence="14">The sequence shown here is derived from an EMBL/GenBank/DDBJ whole genome shotgun (WGS) entry which is preliminary data.</text>
</comment>
<name>H0E6F4_9ACTN</name>
<keyword evidence="15" id="KW-1185">Reference proteome</keyword>
<sequence>MLSVFGDRQTTGAAVATPPPRGAEAVDAALTDCAVYESGARQGGKVQLEQALQLARACEDGFVWIGLHDPLPGAVELVGEYFDLHPLAVEDAIHAHQRPKLEHHGDMIFLVLKTARYVDDGERVEIGELMLFASKRFIVTIRHGEATPLGPLRHELEADPARMARGPGVVFHAIVDKVVDDYANVIDGLSNDVDEVEATVFSGLRENPTERIYRLKREAIAFKKAVTPLVTPITRLVEDQQLPVPAEARLYLRDVLDHLIRDADAVIAIDELLSGILQANLAQLSVRQNEDTRKISALVAIAAVPTMVFALYGMNFKHMPELGWTLGYPAVIVATFAICGLLYRRLRRAGWL</sequence>
<dbReference type="AlphaFoldDB" id="H0E6F4"/>
<evidence type="ECO:0000313" key="15">
    <source>
        <dbReference type="Proteomes" id="UP000005143"/>
    </source>
</evidence>
<feature type="transmembrane region" description="Helical" evidence="13">
    <location>
        <begin position="326"/>
        <end position="343"/>
    </location>
</feature>
<dbReference type="GO" id="GO:0005886">
    <property type="term" value="C:plasma membrane"/>
    <property type="evidence" value="ECO:0007669"/>
    <property type="project" value="UniProtKB-SubCell"/>
</dbReference>
<dbReference type="GO" id="GO:0015087">
    <property type="term" value="F:cobalt ion transmembrane transporter activity"/>
    <property type="evidence" value="ECO:0007669"/>
    <property type="project" value="TreeGrafter"/>
</dbReference>
<keyword evidence="4" id="KW-1003">Cell membrane</keyword>
<dbReference type="FunFam" id="1.20.58.340:FF:000004">
    <property type="entry name" value="Magnesium transport protein CorA"/>
    <property type="match status" value="1"/>
</dbReference>
<protein>
    <submittedName>
        <fullName evidence="14">Magnesium and cobalt transport protein CorA</fullName>
    </submittedName>
</protein>
<evidence type="ECO:0000256" key="8">
    <source>
        <dbReference type="ARBA" id="ARBA00023065"/>
    </source>
</evidence>
<dbReference type="GO" id="GO:0015095">
    <property type="term" value="F:magnesium ion transmembrane transporter activity"/>
    <property type="evidence" value="ECO:0007669"/>
    <property type="project" value="TreeGrafter"/>
</dbReference>
<evidence type="ECO:0000256" key="4">
    <source>
        <dbReference type="ARBA" id="ARBA00022475"/>
    </source>
</evidence>
<dbReference type="Pfam" id="PF01544">
    <property type="entry name" value="CorA"/>
    <property type="match status" value="1"/>
</dbReference>
<comment type="similarity">
    <text evidence="2">Belongs to the CorA metal ion transporter (MIT) (TC 1.A.35) family.</text>
</comment>
<evidence type="ECO:0000256" key="13">
    <source>
        <dbReference type="SAM" id="Phobius"/>
    </source>
</evidence>
<evidence type="ECO:0000256" key="11">
    <source>
        <dbReference type="ARBA" id="ARBA00045497"/>
    </source>
</evidence>
<keyword evidence="8" id="KW-0406">Ion transport</keyword>
<keyword evidence="6" id="KW-0460">Magnesium</keyword>
<evidence type="ECO:0000256" key="1">
    <source>
        <dbReference type="ARBA" id="ARBA00004651"/>
    </source>
</evidence>
<evidence type="ECO:0000256" key="12">
    <source>
        <dbReference type="SAM" id="MobiDB-lite"/>
    </source>
</evidence>
<organism evidence="14 15">
    <name type="scientific">Patulibacter medicamentivorans</name>
    <dbReference type="NCBI Taxonomy" id="1097667"/>
    <lineage>
        <taxon>Bacteria</taxon>
        <taxon>Bacillati</taxon>
        <taxon>Actinomycetota</taxon>
        <taxon>Thermoleophilia</taxon>
        <taxon>Solirubrobacterales</taxon>
        <taxon>Patulibacteraceae</taxon>
        <taxon>Patulibacter</taxon>
    </lineage>
</organism>
<evidence type="ECO:0000256" key="10">
    <source>
        <dbReference type="ARBA" id="ARBA00034269"/>
    </source>
</evidence>
<evidence type="ECO:0000256" key="9">
    <source>
        <dbReference type="ARBA" id="ARBA00023136"/>
    </source>
</evidence>
<dbReference type="Gene3D" id="3.30.460.20">
    <property type="entry name" value="CorA soluble domain-like"/>
    <property type="match status" value="1"/>
</dbReference>
<dbReference type="Gene3D" id="1.20.58.340">
    <property type="entry name" value="Magnesium transport protein CorA, transmembrane region"/>
    <property type="match status" value="2"/>
</dbReference>
<evidence type="ECO:0000256" key="3">
    <source>
        <dbReference type="ARBA" id="ARBA00022448"/>
    </source>
</evidence>
<dbReference type="InterPro" id="IPR045863">
    <property type="entry name" value="CorA_TM1_TM2"/>
</dbReference>
<dbReference type="RefSeq" id="WP_007575316.1">
    <property type="nucleotide sequence ID" value="NZ_AGUD01000203.1"/>
</dbReference>
<dbReference type="GO" id="GO:0050897">
    <property type="term" value="F:cobalt ion binding"/>
    <property type="evidence" value="ECO:0007669"/>
    <property type="project" value="TreeGrafter"/>
</dbReference>
<evidence type="ECO:0000256" key="7">
    <source>
        <dbReference type="ARBA" id="ARBA00022989"/>
    </source>
</evidence>
<gene>
    <name evidence="14" type="ORF">PAI11_24040</name>
</gene>
<evidence type="ECO:0000256" key="6">
    <source>
        <dbReference type="ARBA" id="ARBA00022842"/>
    </source>
</evidence>
<keyword evidence="7 13" id="KW-1133">Transmembrane helix</keyword>
<comment type="catalytic activity">
    <reaction evidence="10">
        <text>Mg(2+)(in) = Mg(2+)(out)</text>
        <dbReference type="Rhea" id="RHEA:29827"/>
        <dbReference type="ChEBI" id="CHEBI:18420"/>
    </reaction>
</comment>
<dbReference type="Proteomes" id="UP000005143">
    <property type="component" value="Unassembled WGS sequence"/>
</dbReference>
<keyword evidence="5 13" id="KW-0812">Transmembrane</keyword>
<reference evidence="14 15" key="1">
    <citation type="journal article" date="2013" name="Biodegradation">
        <title>Quantitative proteomic analysis of ibuprofen-degrading Patulibacter sp. strain I11.</title>
        <authorList>
            <person name="Almeida B."/>
            <person name="Kjeldal H."/>
            <person name="Lolas I."/>
            <person name="Knudsen A.D."/>
            <person name="Carvalho G."/>
            <person name="Nielsen K.L."/>
            <person name="Barreto Crespo M.T."/>
            <person name="Stensballe A."/>
            <person name="Nielsen J.L."/>
        </authorList>
    </citation>
    <scope>NUCLEOTIDE SEQUENCE [LARGE SCALE GENOMIC DNA]</scope>
    <source>
        <strain evidence="14 15">I11</strain>
    </source>
</reference>
<evidence type="ECO:0000313" key="14">
    <source>
        <dbReference type="EMBL" id="EHN10743.1"/>
    </source>
</evidence>
<dbReference type="SUPFAM" id="SSF144083">
    <property type="entry name" value="Magnesium transport protein CorA, transmembrane region"/>
    <property type="match status" value="1"/>
</dbReference>
<dbReference type="InterPro" id="IPR002523">
    <property type="entry name" value="MgTranspt_CorA/ZnTranspt_ZntB"/>
</dbReference>
<dbReference type="PANTHER" id="PTHR46494:SF1">
    <property type="entry name" value="CORA FAMILY METAL ION TRANSPORTER (EUROFUNG)"/>
    <property type="match status" value="1"/>
</dbReference>
<feature type="transmembrane region" description="Helical" evidence="13">
    <location>
        <begin position="295"/>
        <end position="314"/>
    </location>
</feature>
<dbReference type="GO" id="GO:0000287">
    <property type="term" value="F:magnesium ion binding"/>
    <property type="evidence" value="ECO:0007669"/>
    <property type="project" value="TreeGrafter"/>
</dbReference>
<evidence type="ECO:0000256" key="2">
    <source>
        <dbReference type="ARBA" id="ARBA00009765"/>
    </source>
</evidence>
<feature type="region of interest" description="Disordered" evidence="12">
    <location>
        <begin position="1"/>
        <end position="21"/>
    </location>
</feature>
<proteinExistence type="inferred from homology"/>
<dbReference type="PANTHER" id="PTHR46494">
    <property type="entry name" value="CORA FAMILY METAL ION TRANSPORTER (EUROFUNG)"/>
    <property type="match status" value="1"/>
</dbReference>
<dbReference type="SUPFAM" id="SSF143865">
    <property type="entry name" value="CorA soluble domain-like"/>
    <property type="match status" value="1"/>
</dbReference>